<dbReference type="AlphaFoldDB" id="A0A8E0IDU9"/>
<feature type="non-terminal residue" evidence="1">
    <location>
        <position position="41"/>
    </location>
</feature>
<dbReference type="EMBL" id="ANJX01000455">
    <property type="protein sequence ID" value="EPC49676.1"/>
    <property type="molecule type" value="Genomic_DNA"/>
</dbReference>
<gene>
    <name evidence="1" type="ORF">Lpp77_16557</name>
</gene>
<protein>
    <submittedName>
        <fullName evidence="1">Uncharacterized protein</fullName>
    </submittedName>
</protein>
<name>A0A8E0IDU9_LACPA</name>
<evidence type="ECO:0000313" key="2">
    <source>
        <dbReference type="Proteomes" id="UP000014249"/>
    </source>
</evidence>
<comment type="caution">
    <text evidence="1">The sequence shown here is derived from an EMBL/GenBank/DDBJ whole genome shotgun (WGS) entry which is preliminary data.</text>
</comment>
<dbReference type="Proteomes" id="UP000014249">
    <property type="component" value="Unassembled WGS sequence"/>
</dbReference>
<organism evidence="1 2">
    <name type="scientific">Lacticaseibacillus paracasei subsp. paracasei CNCM I-4270</name>
    <dbReference type="NCBI Taxonomy" id="1256202"/>
    <lineage>
        <taxon>Bacteria</taxon>
        <taxon>Bacillati</taxon>
        <taxon>Bacillota</taxon>
        <taxon>Bacilli</taxon>
        <taxon>Lactobacillales</taxon>
        <taxon>Lactobacillaceae</taxon>
        <taxon>Lacticaseibacillus</taxon>
    </lineage>
</organism>
<accession>A0A8E0IDU9</accession>
<proteinExistence type="predicted"/>
<reference evidence="1 2" key="1">
    <citation type="journal article" date="2013" name="PLoS ONE">
        <title>Lactobacillus paracasei comparative genomics: towards species pan-genome definition and exploitation of diversity.</title>
        <authorList>
            <person name="Smokvina T."/>
            <person name="Wels M."/>
            <person name="Polka J."/>
            <person name="Chervaux C."/>
            <person name="Brisse S."/>
            <person name="Boekhorst J."/>
            <person name="van Hylckama Vlieg J.E."/>
            <person name="Siezen R.J."/>
        </authorList>
    </citation>
    <scope>NUCLEOTIDE SEQUENCE [LARGE SCALE GENOMIC DNA]</scope>
    <source>
        <strain evidence="1 2">CNCM I-4270</strain>
    </source>
</reference>
<evidence type="ECO:0000313" key="1">
    <source>
        <dbReference type="EMBL" id="EPC49676.1"/>
    </source>
</evidence>
<sequence>MARTKGEIKAWEHEMAQRATEQLSALADTQKFKQYLRQNAA</sequence>